<dbReference type="Pfam" id="PF02633">
    <property type="entry name" value="Creatininase"/>
    <property type="match status" value="1"/>
</dbReference>
<comment type="caution">
    <text evidence="6">The sequence shown here is derived from an EMBL/GenBank/DDBJ whole genome shotgun (WGS) entry which is preliminary data.</text>
</comment>
<evidence type="ECO:0000313" key="7">
    <source>
        <dbReference type="Proteomes" id="UP000312512"/>
    </source>
</evidence>
<dbReference type="Gene3D" id="3.40.50.10310">
    <property type="entry name" value="Creatininase"/>
    <property type="match status" value="1"/>
</dbReference>
<dbReference type="OrthoDB" id="9801445at2"/>
<protein>
    <submittedName>
        <fullName evidence="6">Creatininase family protein</fullName>
    </submittedName>
</protein>
<gene>
    <name evidence="6" type="ORF">FH608_018675</name>
</gene>
<reference evidence="6 7" key="1">
    <citation type="submission" date="2019-10" db="EMBL/GenBank/DDBJ databases">
        <title>Nonomuraea sp. nov., isolated from Phyllanthus amarus.</title>
        <authorList>
            <person name="Klykleung N."/>
            <person name="Tanasupawat S."/>
        </authorList>
    </citation>
    <scope>NUCLEOTIDE SEQUENCE [LARGE SCALE GENOMIC DNA]</scope>
    <source>
        <strain evidence="6 7">PA1-10</strain>
    </source>
</reference>
<comment type="similarity">
    <text evidence="5">Belongs to the creatininase superfamily.</text>
</comment>
<dbReference type="RefSeq" id="WP_139631810.1">
    <property type="nucleotide sequence ID" value="NZ_CP045572.1"/>
</dbReference>
<evidence type="ECO:0000256" key="3">
    <source>
        <dbReference type="ARBA" id="ARBA00022801"/>
    </source>
</evidence>
<accession>A0A5C4WKV6</accession>
<evidence type="ECO:0000256" key="2">
    <source>
        <dbReference type="ARBA" id="ARBA00022723"/>
    </source>
</evidence>
<dbReference type="PANTHER" id="PTHR35005">
    <property type="entry name" value="3-DEHYDRO-SCYLLO-INOSOSE HYDROLASE"/>
    <property type="match status" value="1"/>
</dbReference>
<evidence type="ECO:0000313" key="6">
    <source>
        <dbReference type="EMBL" id="KAB8194196.1"/>
    </source>
</evidence>
<evidence type="ECO:0000256" key="5">
    <source>
        <dbReference type="ARBA" id="ARBA00024029"/>
    </source>
</evidence>
<evidence type="ECO:0000256" key="4">
    <source>
        <dbReference type="ARBA" id="ARBA00022833"/>
    </source>
</evidence>
<dbReference type="InterPro" id="IPR024087">
    <property type="entry name" value="Creatininase-like_sf"/>
</dbReference>
<dbReference type="Proteomes" id="UP000312512">
    <property type="component" value="Unassembled WGS sequence"/>
</dbReference>
<dbReference type="SUPFAM" id="SSF102215">
    <property type="entry name" value="Creatininase"/>
    <property type="match status" value="1"/>
</dbReference>
<name>A0A5C4WKV6_9ACTN</name>
<keyword evidence="4" id="KW-0862">Zinc</keyword>
<accession>A0A5P9YMK7</accession>
<dbReference type="PANTHER" id="PTHR35005:SF1">
    <property type="entry name" value="2-AMINO-5-FORMYLAMINO-6-RIBOSYLAMINOPYRIMIDIN-4(3H)-ONE 5'-MONOPHOSPHATE DEFORMYLASE"/>
    <property type="match status" value="1"/>
</dbReference>
<dbReference type="GO" id="GO:0016811">
    <property type="term" value="F:hydrolase activity, acting on carbon-nitrogen (but not peptide) bonds, in linear amides"/>
    <property type="evidence" value="ECO:0007669"/>
    <property type="project" value="TreeGrafter"/>
</dbReference>
<dbReference type="InterPro" id="IPR003785">
    <property type="entry name" value="Creatininase/forma_Hydrolase"/>
</dbReference>
<keyword evidence="7" id="KW-1185">Reference proteome</keyword>
<keyword evidence="3" id="KW-0378">Hydrolase</keyword>
<proteinExistence type="inferred from homology"/>
<keyword evidence="2" id="KW-0479">Metal-binding</keyword>
<dbReference type="GO" id="GO:0009231">
    <property type="term" value="P:riboflavin biosynthetic process"/>
    <property type="evidence" value="ECO:0007669"/>
    <property type="project" value="TreeGrafter"/>
</dbReference>
<evidence type="ECO:0000256" key="1">
    <source>
        <dbReference type="ARBA" id="ARBA00001947"/>
    </source>
</evidence>
<dbReference type="EMBL" id="VDLX02000006">
    <property type="protein sequence ID" value="KAB8194196.1"/>
    <property type="molecule type" value="Genomic_DNA"/>
</dbReference>
<comment type="cofactor">
    <cofactor evidence="1">
        <name>Zn(2+)</name>
        <dbReference type="ChEBI" id="CHEBI:29105"/>
    </cofactor>
</comment>
<dbReference type="AlphaFoldDB" id="A0A5C4WKV6"/>
<sequence>MGSVTLRWSETDRDQLRRHLAEAVVIIPVGATEQHGPHLPTSTDALIAGAVAGGAATAAAGRSVRPLIVAPTIAWGASDHHLPYGGTLSLSPETLLAVICDLLRSIAAQGGRRVVLLNGHGGNIGVCHAAAAAGSTRFDLAVAHLDYWRLAGTEGEPPVPGHAGEFETSMVMALRPELVGRREPRAEVPEVPSVPGVDLHSAAVWRRIDGFTDRPELAGSADGERRLKDVVGRAADRLVELASML</sequence>
<organism evidence="6 7">
    <name type="scientific">Nonomuraea phyllanthi</name>
    <dbReference type="NCBI Taxonomy" id="2219224"/>
    <lineage>
        <taxon>Bacteria</taxon>
        <taxon>Bacillati</taxon>
        <taxon>Actinomycetota</taxon>
        <taxon>Actinomycetes</taxon>
        <taxon>Streptosporangiales</taxon>
        <taxon>Streptosporangiaceae</taxon>
        <taxon>Nonomuraea</taxon>
    </lineage>
</organism>
<dbReference type="GO" id="GO:0046872">
    <property type="term" value="F:metal ion binding"/>
    <property type="evidence" value="ECO:0007669"/>
    <property type="project" value="UniProtKB-KW"/>
</dbReference>